<dbReference type="Proteomes" id="UP000019095">
    <property type="component" value="Chromosome"/>
</dbReference>
<dbReference type="EMBL" id="CP003915">
    <property type="protein sequence ID" value="AHG64922.1"/>
    <property type="molecule type" value="Genomic_DNA"/>
</dbReference>
<dbReference type="OrthoDB" id="8527650at2"/>
<dbReference type="eggNOG" id="ENOG5032Z86">
    <property type="taxonomic scope" value="Bacteria"/>
</dbReference>
<evidence type="ECO:0000313" key="2">
    <source>
        <dbReference type="Proteomes" id="UP000019095"/>
    </source>
</evidence>
<dbReference type="Pfam" id="PF11390">
    <property type="entry name" value="FdsD"/>
    <property type="match status" value="1"/>
</dbReference>
<evidence type="ECO:0000313" key="1">
    <source>
        <dbReference type="EMBL" id="AHG64922.1"/>
    </source>
</evidence>
<dbReference type="HOGENOM" id="CLU_166802_0_0_4"/>
<organism evidence="1 2">
    <name type="scientific">Advenella mimigardefordensis (strain DSM 17166 / LMG 22922 / DPN7)</name>
    <dbReference type="NCBI Taxonomy" id="1247726"/>
    <lineage>
        <taxon>Bacteria</taxon>
        <taxon>Pseudomonadati</taxon>
        <taxon>Pseudomonadota</taxon>
        <taxon>Betaproteobacteria</taxon>
        <taxon>Burkholderiales</taxon>
        <taxon>Alcaligenaceae</taxon>
    </lineage>
</organism>
<accession>W0PGQ4</accession>
<dbReference type="AlphaFoldDB" id="W0PGQ4"/>
<reference evidence="1 2" key="1">
    <citation type="journal article" date="2014" name="Microbiology">
        <title>Unravelling the complete genome sequence of Advenella mimigardefordensis strain DPN7T and novel insights in the catabolism of the xenobiotic polythioester precursor 3,3'-dithiodipropionate.</title>
        <authorList>
            <person name="Wubbeler J.H."/>
            <person name="Hiessl S."/>
            <person name="Schuldes J."/>
            <person name="Thurmer A."/>
            <person name="Daniel R."/>
            <person name="Steinbuchel A."/>
        </authorList>
    </citation>
    <scope>NUCLEOTIDE SEQUENCE [LARGE SCALE GENOMIC DNA]</scope>
    <source>
        <strain evidence="2">DSM 17166 / LMG 22922 / DPN7</strain>
    </source>
</reference>
<dbReference type="RefSeq" id="WP_025373573.1">
    <property type="nucleotide sequence ID" value="NZ_CP003915.1"/>
</dbReference>
<keyword evidence="2" id="KW-1185">Reference proteome</keyword>
<gene>
    <name evidence="1" type="ORF">MIM_c28570</name>
</gene>
<name>W0PGQ4_ADVMD</name>
<dbReference type="PATRIC" id="fig|1247726.3.peg.3132"/>
<dbReference type="KEGG" id="amim:MIM_c28570"/>
<proteinExistence type="predicted"/>
<sequence>MTSPHVFNTTAMLIKMANQIASFFEALPDKEEGLQSVYQHIRKFWEPRMRTALLDFLEQHPDGQDGEIALSAFALEAINNHKADLKPAEPTTPSATPVAP</sequence>
<dbReference type="STRING" id="1247726.MIM_c28570"/>
<dbReference type="InterPro" id="IPR021074">
    <property type="entry name" value="Formate_DH_dsu"/>
</dbReference>
<protein>
    <submittedName>
        <fullName evidence="1">Putative NAD-dependent formate dehydrogenase delta subunit</fullName>
    </submittedName>
</protein>